<name>A0AAU9R6Y9_THLAR</name>
<protein>
    <submittedName>
        <fullName evidence="2">Uncharacterized protein</fullName>
    </submittedName>
</protein>
<dbReference type="EMBL" id="OU466857">
    <property type="protein sequence ID" value="CAH2035213.1"/>
    <property type="molecule type" value="Genomic_DNA"/>
</dbReference>
<evidence type="ECO:0000256" key="1">
    <source>
        <dbReference type="SAM" id="MobiDB-lite"/>
    </source>
</evidence>
<reference evidence="2 3" key="1">
    <citation type="submission" date="2022-03" db="EMBL/GenBank/DDBJ databases">
        <authorList>
            <person name="Nunn A."/>
            <person name="Chopra R."/>
            <person name="Nunn A."/>
            <person name="Contreras Garrido A."/>
        </authorList>
    </citation>
    <scope>NUCLEOTIDE SEQUENCE [LARGE SCALE GENOMIC DNA]</scope>
</reference>
<evidence type="ECO:0000313" key="3">
    <source>
        <dbReference type="Proteomes" id="UP000836841"/>
    </source>
</evidence>
<feature type="region of interest" description="Disordered" evidence="1">
    <location>
        <begin position="125"/>
        <end position="147"/>
    </location>
</feature>
<dbReference type="Proteomes" id="UP000836841">
    <property type="component" value="Chromosome 1"/>
</dbReference>
<gene>
    <name evidence="2" type="ORF">TAV2_LOCUS2347</name>
</gene>
<keyword evidence="3" id="KW-1185">Reference proteome</keyword>
<proteinExistence type="predicted"/>
<accession>A0AAU9R6Y9</accession>
<dbReference type="AlphaFoldDB" id="A0AAU9R6Y9"/>
<evidence type="ECO:0000313" key="2">
    <source>
        <dbReference type="EMBL" id="CAH2035213.1"/>
    </source>
</evidence>
<sequence length="147" mass="16963">MILQLQNQINSKPINELKPTPRPLFLSSSFLQRKLSSAYQDLHTENFHTVSLPEDIDVSSDRVYNWSFKDRLCVSDLRQGVDSDVWVLVQYEASETWERTRFLTIDVVIPPLKLNSAWFSPSLVSPYQSSSRPTKRQSTSAQCQSLR</sequence>
<organism evidence="2 3">
    <name type="scientific">Thlaspi arvense</name>
    <name type="common">Field penny-cress</name>
    <dbReference type="NCBI Taxonomy" id="13288"/>
    <lineage>
        <taxon>Eukaryota</taxon>
        <taxon>Viridiplantae</taxon>
        <taxon>Streptophyta</taxon>
        <taxon>Embryophyta</taxon>
        <taxon>Tracheophyta</taxon>
        <taxon>Spermatophyta</taxon>
        <taxon>Magnoliopsida</taxon>
        <taxon>eudicotyledons</taxon>
        <taxon>Gunneridae</taxon>
        <taxon>Pentapetalae</taxon>
        <taxon>rosids</taxon>
        <taxon>malvids</taxon>
        <taxon>Brassicales</taxon>
        <taxon>Brassicaceae</taxon>
        <taxon>Thlaspideae</taxon>
        <taxon>Thlaspi</taxon>
    </lineage>
</organism>
<feature type="compositionally biased region" description="Polar residues" evidence="1">
    <location>
        <begin position="136"/>
        <end position="147"/>
    </location>
</feature>